<dbReference type="Proteomes" id="UP000584867">
    <property type="component" value="Unassembled WGS sequence"/>
</dbReference>
<dbReference type="RefSeq" id="WP_184255596.1">
    <property type="nucleotide sequence ID" value="NZ_JACHIO010000008.1"/>
</dbReference>
<evidence type="ECO:0000256" key="2">
    <source>
        <dbReference type="ARBA" id="ARBA00022630"/>
    </source>
</evidence>
<evidence type="ECO:0000313" key="8">
    <source>
        <dbReference type="Proteomes" id="UP000584867"/>
    </source>
</evidence>
<gene>
    <name evidence="7" type="ORF">HDF15_002371</name>
</gene>
<organism evidence="7 8">
    <name type="scientific">Granulicella mallensis</name>
    <dbReference type="NCBI Taxonomy" id="940614"/>
    <lineage>
        <taxon>Bacteria</taxon>
        <taxon>Pseudomonadati</taxon>
        <taxon>Acidobacteriota</taxon>
        <taxon>Terriglobia</taxon>
        <taxon>Terriglobales</taxon>
        <taxon>Acidobacteriaceae</taxon>
        <taxon>Granulicella</taxon>
    </lineage>
</organism>
<dbReference type="PANTHER" id="PTHR43303:SF4">
    <property type="entry name" value="NADPH DEHYDROGENASE C23G7.10C-RELATED"/>
    <property type="match status" value="1"/>
</dbReference>
<evidence type="ECO:0000256" key="1">
    <source>
        <dbReference type="ARBA" id="ARBA00001917"/>
    </source>
</evidence>
<dbReference type="Pfam" id="PF00724">
    <property type="entry name" value="Oxidored_FMN"/>
    <property type="match status" value="1"/>
</dbReference>
<dbReference type="GO" id="GO:0010181">
    <property type="term" value="F:FMN binding"/>
    <property type="evidence" value="ECO:0007669"/>
    <property type="project" value="InterPro"/>
</dbReference>
<evidence type="ECO:0000313" key="7">
    <source>
        <dbReference type="EMBL" id="MBB5064023.1"/>
    </source>
</evidence>
<dbReference type="InterPro" id="IPR013785">
    <property type="entry name" value="Aldolase_TIM"/>
</dbReference>
<dbReference type="EMBL" id="JACHIO010000008">
    <property type="protein sequence ID" value="MBB5064023.1"/>
    <property type="molecule type" value="Genomic_DNA"/>
</dbReference>
<protein>
    <submittedName>
        <fullName evidence="7">2,4-dienoyl-CoA reductase-like NADH-dependent reductase (Old Yellow Enzyme family)</fullName>
    </submittedName>
</protein>
<keyword evidence="2" id="KW-0285">Flavoprotein</keyword>
<reference evidence="7 8" key="1">
    <citation type="submission" date="2020-08" db="EMBL/GenBank/DDBJ databases">
        <title>Genomic Encyclopedia of Type Strains, Phase IV (KMG-V): Genome sequencing to study the core and pangenomes of soil and plant-associated prokaryotes.</title>
        <authorList>
            <person name="Whitman W."/>
        </authorList>
    </citation>
    <scope>NUCLEOTIDE SEQUENCE [LARGE SCALE GENOMIC DNA]</scope>
    <source>
        <strain evidence="7 8">X5P3</strain>
    </source>
</reference>
<evidence type="ECO:0000256" key="3">
    <source>
        <dbReference type="ARBA" id="ARBA00022643"/>
    </source>
</evidence>
<evidence type="ECO:0000259" key="6">
    <source>
        <dbReference type="Pfam" id="PF00724"/>
    </source>
</evidence>
<accession>A0A7W8E917</accession>
<evidence type="ECO:0000256" key="4">
    <source>
        <dbReference type="ARBA" id="ARBA00022857"/>
    </source>
</evidence>
<comment type="caution">
    <text evidence="7">The sequence shown here is derived from an EMBL/GenBank/DDBJ whole genome shotgun (WGS) entry which is preliminary data.</text>
</comment>
<name>A0A7W8E917_9BACT</name>
<keyword evidence="3" id="KW-0288">FMN</keyword>
<dbReference type="PANTHER" id="PTHR43303">
    <property type="entry name" value="NADPH DEHYDROGENASE C23G7.10C-RELATED"/>
    <property type="match status" value="1"/>
</dbReference>
<comment type="cofactor">
    <cofactor evidence="1">
        <name>FMN</name>
        <dbReference type="ChEBI" id="CHEBI:58210"/>
    </cofactor>
</comment>
<feature type="domain" description="NADH:flavin oxidoreductase/NADH oxidase N-terminal" evidence="6">
    <location>
        <begin position="11"/>
        <end position="346"/>
    </location>
</feature>
<keyword evidence="5" id="KW-0560">Oxidoreductase</keyword>
<dbReference type="InterPro" id="IPR001155">
    <property type="entry name" value="OxRdtase_FMN_N"/>
</dbReference>
<evidence type="ECO:0000256" key="5">
    <source>
        <dbReference type="ARBA" id="ARBA00023002"/>
    </source>
</evidence>
<dbReference type="InterPro" id="IPR044152">
    <property type="entry name" value="YqjM-like"/>
</dbReference>
<dbReference type="SUPFAM" id="SSF51395">
    <property type="entry name" value="FMN-linked oxidoreductases"/>
    <property type="match status" value="1"/>
</dbReference>
<dbReference type="Gene3D" id="3.20.20.70">
    <property type="entry name" value="Aldolase class I"/>
    <property type="match status" value="1"/>
</dbReference>
<dbReference type="AlphaFoldDB" id="A0A7W8E917"/>
<dbReference type="GO" id="GO:0050661">
    <property type="term" value="F:NADP binding"/>
    <property type="evidence" value="ECO:0007669"/>
    <property type="project" value="InterPro"/>
</dbReference>
<dbReference type="CDD" id="cd02932">
    <property type="entry name" value="OYE_YqiM_FMN"/>
    <property type="match status" value="1"/>
</dbReference>
<keyword evidence="4" id="KW-0521">NADP</keyword>
<sequence>MSTAIPAPDHLFAPLQQRSLTLPNRIACSPMCEYSSIDGFASEWHLVHLGSRAVGGAGVVLTEAAAVSPEGRITAQDLGIWDDKHIVELRRITDFLREQGSVPGIQLAHAGRKASTLVPWEGHRAASQAEGGWENVVAPSAERYSEVYPLPQALDRAGMDKIVADFASATKRAVAAGFLLVEVHAAHGYLGHEFLSPLSNKRTDEYGGSLANRARFPLEIIRAVRANFPGELPVWVRLSVTDWVEGGLSVDDAVEFAKLVKAEGIDLIDVSSGGNDPRQQIPVGPGYQVAFAERVRREVGIATGAVGMITDPAQADQIIRTGQADLVLLARELLRDPYWPIHAADALQRPASWPKQYERAALGKVERRQPLAGAGKEKGAA</sequence>
<proteinExistence type="predicted"/>
<dbReference type="GO" id="GO:0003959">
    <property type="term" value="F:NADPH dehydrogenase activity"/>
    <property type="evidence" value="ECO:0007669"/>
    <property type="project" value="InterPro"/>
</dbReference>